<evidence type="ECO:0000256" key="1">
    <source>
        <dbReference type="SAM" id="MobiDB-lite"/>
    </source>
</evidence>
<dbReference type="EMBL" id="LSMT01001026">
    <property type="protein sequence ID" value="PFX13250.1"/>
    <property type="molecule type" value="Genomic_DNA"/>
</dbReference>
<evidence type="ECO:0000259" key="2">
    <source>
        <dbReference type="SMART" id="SM00343"/>
    </source>
</evidence>
<proteinExistence type="predicted"/>
<dbReference type="Gene3D" id="4.10.60.10">
    <property type="entry name" value="Zinc finger, CCHC-type"/>
    <property type="match status" value="1"/>
</dbReference>
<dbReference type="Proteomes" id="UP000225706">
    <property type="component" value="Unassembled WGS sequence"/>
</dbReference>
<dbReference type="STRING" id="50429.A0A2B4R9S6"/>
<comment type="caution">
    <text evidence="3">The sequence shown here is derived from an EMBL/GenBank/DDBJ whole genome shotgun (WGS) entry which is preliminary data.</text>
</comment>
<dbReference type="SMART" id="SM00343">
    <property type="entry name" value="ZnF_C2HC"/>
    <property type="match status" value="2"/>
</dbReference>
<dbReference type="InterPro" id="IPR036875">
    <property type="entry name" value="Znf_CCHC_sf"/>
</dbReference>
<feature type="compositionally biased region" description="Low complexity" evidence="1">
    <location>
        <begin position="289"/>
        <end position="307"/>
    </location>
</feature>
<organism evidence="3 4">
    <name type="scientific">Stylophora pistillata</name>
    <name type="common">Smooth cauliflower coral</name>
    <dbReference type="NCBI Taxonomy" id="50429"/>
    <lineage>
        <taxon>Eukaryota</taxon>
        <taxon>Metazoa</taxon>
        <taxon>Cnidaria</taxon>
        <taxon>Anthozoa</taxon>
        <taxon>Hexacorallia</taxon>
        <taxon>Scleractinia</taxon>
        <taxon>Astrocoeniina</taxon>
        <taxon>Pocilloporidae</taxon>
        <taxon>Stylophora</taxon>
    </lineage>
</organism>
<sequence>MVTPSGAPRGVVLPGRNAFGFFAKESQYSVVAVQACPGRVASVTFAVGGEPAKAYFEELGAVVLDGLECRVAQPPPPPPQLSTVVVSWFPFEGPNEAITSALSAYGSIKSVRHQVWPDRPSVSTESRIVSMVVKKEIPRFISVRGASCKVWYRVQPLRCDLCHKVGHRSAQCPLKGKCFKCAKEGHLARNGPNLARAPPAAEPVVDPAAVPPCEISLAEEGSTDPVIADSEDDACSLPDSDASEDRFASCDAGNNDVIIPAAEGFASPADTDMAGDSGLRTTVSRKRPASPVTVSAPSKSAAVSPESDLLNGGPDVLCEVPELAACSADHRAILWEIAAARTAHGL</sequence>
<reference evidence="4" key="1">
    <citation type="journal article" date="2017" name="bioRxiv">
        <title>Comparative analysis of the genomes of Stylophora pistillata and Acropora digitifera provides evidence for extensive differences between species of corals.</title>
        <authorList>
            <person name="Voolstra C.R."/>
            <person name="Li Y."/>
            <person name="Liew Y.J."/>
            <person name="Baumgarten S."/>
            <person name="Zoccola D."/>
            <person name="Flot J.-F."/>
            <person name="Tambutte S."/>
            <person name="Allemand D."/>
            <person name="Aranda M."/>
        </authorList>
    </citation>
    <scope>NUCLEOTIDE SEQUENCE [LARGE SCALE GENOMIC DNA]</scope>
</reference>
<dbReference type="AlphaFoldDB" id="A0A2B4R9S6"/>
<dbReference type="SUPFAM" id="SSF57756">
    <property type="entry name" value="Retrovirus zinc finger-like domains"/>
    <property type="match status" value="1"/>
</dbReference>
<dbReference type="InterPro" id="IPR001878">
    <property type="entry name" value="Znf_CCHC"/>
</dbReference>
<gene>
    <name evidence="3" type="ORF">AWC38_SpisGene22684</name>
</gene>
<dbReference type="OrthoDB" id="5989407at2759"/>
<feature type="domain" description="CCHC-type" evidence="2">
    <location>
        <begin position="177"/>
        <end position="193"/>
    </location>
</feature>
<dbReference type="GO" id="GO:0003676">
    <property type="term" value="F:nucleic acid binding"/>
    <property type="evidence" value="ECO:0007669"/>
    <property type="project" value="InterPro"/>
</dbReference>
<keyword evidence="4" id="KW-1185">Reference proteome</keyword>
<accession>A0A2B4R9S6</accession>
<feature type="region of interest" description="Disordered" evidence="1">
    <location>
        <begin position="267"/>
        <end position="308"/>
    </location>
</feature>
<evidence type="ECO:0000313" key="4">
    <source>
        <dbReference type="Proteomes" id="UP000225706"/>
    </source>
</evidence>
<name>A0A2B4R9S6_STYPI</name>
<feature type="region of interest" description="Disordered" evidence="1">
    <location>
        <begin position="221"/>
        <end position="242"/>
    </location>
</feature>
<dbReference type="Pfam" id="PF00098">
    <property type="entry name" value="zf-CCHC"/>
    <property type="match status" value="1"/>
</dbReference>
<feature type="domain" description="CCHC-type" evidence="2">
    <location>
        <begin position="158"/>
        <end position="174"/>
    </location>
</feature>
<evidence type="ECO:0000313" key="3">
    <source>
        <dbReference type="EMBL" id="PFX13250.1"/>
    </source>
</evidence>
<protein>
    <recommendedName>
        <fullName evidence="2">CCHC-type domain-containing protein</fullName>
    </recommendedName>
</protein>
<dbReference type="GO" id="GO:0008270">
    <property type="term" value="F:zinc ion binding"/>
    <property type="evidence" value="ECO:0007669"/>
    <property type="project" value="InterPro"/>
</dbReference>